<name>A0AAP1HA36_BACIU</name>
<sequence>MTTSSLQSQININTRPMQDAMKAVSESQLELIKSYKKQFALNRINLLPKMHTSDILKSSGVESALNQMRTALRPTNFKEKYTQQLRNSLMHDLGSNRVQIATYMQQLRTVFKDQAILNSSLYVTNEEISSKIISEIDEISDYVEETVIALTNNDGITRQNYFEGLNRLWNTVLYFISKHSTALLLLANLIYTDLISPINQALTSKYIIDEFIEKKPETVSEAKNVLKDIPMNKELKTNYRMVIKDTLVVRTRPKTNSNVAYVLDKSSIVFVEEKKKNWSKVLFRNEAGEDQSGWVYTRYIKKLD</sequence>
<organism evidence="2 3">
    <name type="scientific">Bacillus subtilis</name>
    <dbReference type="NCBI Taxonomy" id="1423"/>
    <lineage>
        <taxon>Bacteria</taxon>
        <taxon>Bacillati</taxon>
        <taxon>Bacillota</taxon>
        <taxon>Bacilli</taxon>
        <taxon>Bacillales</taxon>
        <taxon>Bacillaceae</taxon>
        <taxon>Bacillus</taxon>
    </lineage>
</organism>
<evidence type="ECO:0000313" key="3">
    <source>
        <dbReference type="Proteomes" id="UP000076442"/>
    </source>
</evidence>
<dbReference type="RefSeq" id="WP_247470541.1">
    <property type="nucleotide sequence ID" value="NZ_CAXITQ020000002.1"/>
</dbReference>
<dbReference type="Pfam" id="PF08239">
    <property type="entry name" value="SH3_3"/>
    <property type="match status" value="1"/>
</dbReference>
<dbReference type="Proteomes" id="UP000076442">
    <property type="component" value="Unassembled WGS sequence"/>
</dbReference>
<reference evidence="2 3" key="1">
    <citation type="submission" date="2015-09" db="EMBL/GenBank/DDBJ databases">
        <title>Spore heat resistance.</title>
        <authorList>
            <person name="Boekhorst J."/>
            <person name="Berendsen E.M."/>
            <person name="Wells-Bennik M.H."/>
            <person name="Kuipers O.P."/>
        </authorList>
    </citation>
    <scope>NUCLEOTIDE SEQUENCE [LARGE SCALE GENOMIC DNA]</scope>
    <source>
        <strain evidence="2 3">B4122</strain>
    </source>
</reference>
<evidence type="ECO:0000313" key="2">
    <source>
        <dbReference type="EMBL" id="KZD91571.1"/>
    </source>
</evidence>
<dbReference type="Gene3D" id="2.30.30.40">
    <property type="entry name" value="SH3 Domains"/>
    <property type="match status" value="1"/>
</dbReference>
<accession>A0AAP1HA36</accession>
<protein>
    <recommendedName>
        <fullName evidence="1">SH3b domain-containing protein</fullName>
    </recommendedName>
</protein>
<comment type="caution">
    <text evidence="2">The sequence shown here is derived from an EMBL/GenBank/DDBJ whole genome shotgun (WGS) entry which is preliminary data.</text>
</comment>
<feature type="domain" description="SH3b" evidence="1">
    <location>
        <begin position="236"/>
        <end position="304"/>
    </location>
</feature>
<dbReference type="PROSITE" id="PS51781">
    <property type="entry name" value="SH3B"/>
    <property type="match status" value="1"/>
</dbReference>
<dbReference type="InterPro" id="IPR003646">
    <property type="entry name" value="SH3-like_bac-type"/>
</dbReference>
<dbReference type="AlphaFoldDB" id="A0AAP1HA36"/>
<gene>
    <name evidence="2" type="ORF">B4122_2213</name>
</gene>
<evidence type="ECO:0000259" key="1">
    <source>
        <dbReference type="PROSITE" id="PS51781"/>
    </source>
</evidence>
<proteinExistence type="predicted"/>
<dbReference type="EMBL" id="LJZV01000012">
    <property type="protein sequence ID" value="KZD91571.1"/>
    <property type="molecule type" value="Genomic_DNA"/>
</dbReference>